<proteinExistence type="predicted"/>
<keyword evidence="4 11" id="KW-0732">Signal</keyword>
<evidence type="ECO:0000256" key="8">
    <source>
        <dbReference type="ARBA" id="ARBA00023170"/>
    </source>
</evidence>
<evidence type="ECO:0000256" key="10">
    <source>
        <dbReference type="ARBA" id="ARBA00023319"/>
    </source>
</evidence>
<keyword evidence="9" id="KW-0325">Glycoprotein</keyword>
<dbReference type="GO" id="GO:0071222">
    <property type="term" value="P:cellular response to lipopolysaccharide"/>
    <property type="evidence" value="ECO:0007669"/>
    <property type="project" value="TreeGrafter"/>
</dbReference>
<keyword evidence="2" id="KW-1003">Cell membrane</keyword>
<dbReference type="InterPro" id="IPR007110">
    <property type="entry name" value="Ig-like_dom"/>
</dbReference>
<dbReference type="InterPro" id="IPR013106">
    <property type="entry name" value="Ig_V-set"/>
</dbReference>
<comment type="caution">
    <text evidence="13">The sequence shown here is derived from an EMBL/GenBank/DDBJ whole genome shotgun (WGS) entry which is preliminary data.</text>
</comment>
<keyword evidence="10" id="KW-0393">Immunoglobulin domain</keyword>
<accession>A0A5N5NCM6</accession>
<dbReference type="InterPro" id="IPR036179">
    <property type="entry name" value="Ig-like_dom_sf"/>
</dbReference>
<dbReference type="GO" id="GO:0042130">
    <property type="term" value="P:negative regulation of T cell proliferation"/>
    <property type="evidence" value="ECO:0007669"/>
    <property type="project" value="TreeGrafter"/>
</dbReference>
<dbReference type="PROSITE" id="PS50835">
    <property type="entry name" value="IG_LIKE"/>
    <property type="match status" value="1"/>
</dbReference>
<dbReference type="SUPFAM" id="SSF48726">
    <property type="entry name" value="Immunoglobulin"/>
    <property type="match status" value="2"/>
</dbReference>
<feature type="signal peptide" evidence="11">
    <location>
        <begin position="1"/>
        <end position="20"/>
    </location>
</feature>
<evidence type="ECO:0000313" key="13">
    <source>
        <dbReference type="EMBL" id="KAB5565294.1"/>
    </source>
</evidence>
<feature type="chain" id="PRO_5024315883" description="Ig-like domain-containing protein" evidence="11">
    <location>
        <begin position="21"/>
        <end position="276"/>
    </location>
</feature>
<evidence type="ECO:0000256" key="3">
    <source>
        <dbReference type="ARBA" id="ARBA00022692"/>
    </source>
</evidence>
<organism evidence="13 14">
    <name type="scientific">Pangasianodon hypophthalmus</name>
    <name type="common">Striped catfish</name>
    <name type="synonym">Helicophagus hypophthalmus</name>
    <dbReference type="NCBI Taxonomy" id="310915"/>
    <lineage>
        <taxon>Eukaryota</taxon>
        <taxon>Metazoa</taxon>
        <taxon>Chordata</taxon>
        <taxon>Craniata</taxon>
        <taxon>Vertebrata</taxon>
        <taxon>Euteleostomi</taxon>
        <taxon>Actinopterygii</taxon>
        <taxon>Neopterygii</taxon>
        <taxon>Teleostei</taxon>
        <taxon>Ostariophysi</taxon>
        <taxon>Siluriformes</taxon>
        <taxon>Pangasiidae</taxon>
        <taxon>Pangasianodon</taxon>
    </lineage>
</organism>
<keyword evidence="7" id="KW-1015">Disulfide bond</keyword>
<dbReference type="Pfam" id="PF07686">
    <property type="entry name" value="V-set"/>
    <property type="match status" value="1"/>
</dbReference>
<dbReference type="InterPro" id="IPR013783">
    <property type="entry name" value="Ig-like_fold"/>
</dbReference>
<keyword evidence="14" id="KW-1185">Reference proteome</keyword>
<evidence type="ECO:0000256" key="11">
    <source>
        <dbReference type="SAM" id="SignalP"/>
    </source>
</evidence>
<keyword evidence="8" id="KW-0675">Receptor</keyword>
<dbReference type="GO" id="GO:0009897">
    <property type="term" value="C:external side of plasma membrane"/>
    <property type="evidence" value="ECO:0007669"/>
    <property type="project" value="TreeGrafter"/>
</dbReference>
<evidence type="ECO:0000259" key="12">
    <source>
        <dbReference type="PROSITE" id="PS50835"/>
    </source>
</evidence>
<keyword evidence="3" id="KW-0812">Transmembrane</keyword>
<evidence type="ECO:0000256" key="9">
    <source>
        <dbReference type="ARBA" id="ARBA00023180"/>
    </source>
</evidence>
<dbReference type="PANTHER" id="PTHR25466">
    <property type="entry name" value="T-LYMPHOCYTE ACTIVATION ANTIGEN"/>
    <property type="match status" value="1"/>
</dbReference>
<evidence type="ECO:0000256" key="4">
    <source>
        <dbReference type="ARBA" id="ARBA00022729"/>
    </source>
</evidence>
<comment type="subcellular location">
    <subcellularLocation>
        <location evidence="1">Cell membrane</location>
        <topology evidence="1">Single-pass type I membrane protein</topology>
    </subcellularLocation>
</comment>
<dbReference type="Proteomes" id="UP000327468">
    <property type="component" value="Chromosome 9"/>
</dbReference>
<dbReference type="AlphaFoldDB" id="A0A5N5NCM6"/>
<evidence type="ECO:0000256" key="5">
    <source>
        <dbReference type="ARBA" id="ARBA00022989"/>
    </source>
</evidence>
<dbReference type="EMBL" id="VFJC01000010">
    <property type="protein sequence ID" value="KAB5565294.1"/>
    <property type="molecule type" value="Genomic_DNA"/>
</dbReference>
<sequence length="276" mass="31227">MTLLYIYILWVAACVDSISADSHITVSARVGSTAVLPCNLRKEFTERSIVRWHTDVGFVFERSSDKTSIGSGYEGRVDVPEDELRKGNCSLVLKNVRITDDGAYRSFVVEYVDRTNTGKTQEISRVKLSVDVFWNISAEVGSTVLLPCEWSDLSIQTPHIEWYIDSEIVFERKGKESYQGEGYKDRVDVPEDELLKGNCSLVLKNFGFTDEAVYRSSMVVTHTKKSVLVQKVELSVYKKPEERKDETSSSSGEAGINWPHPLIFIISLLMCLFFSH</sequence>
<dbReference type="GO" id="GO:0007166">
    <property type="term" value="P:cell surface receptor signaling pathway"/>
    <property type="evidence" value="ECO:0007669"/>
    <property type="project" value="TreeGrafter"/>
</dbReference>
<protein>
    <recommendedName>
        <fullName evidence="12">Ig-like domain-containing protein</fullName>
    </recommendedName>
</protein>
<dbReference type="InterPro" id="IPR003599">
    <property type="entry name" value="Ig_sub"/>
</dbReference>
<dbReference type="GO" id="GO:0006955">
    <property type="term" value="P:immune response"/>
    <property type="evidence" value="ECO:0007669"/>
    <property type="project" value="TreeGrafter"/>
</dbReference>
<dbReference type="Gene3D" id="2.60.40.10">
    <property type="entry name" value="Immunoglobulins"/>
    <property type="match status" value="2"/>
</dbReference>
<evidence type="ECO:0000256" key="1">
    <source>
        <dbReference type="ARBA" id="ARBA00004251"/>
    </source>
</evidence>
<dbReference type="GO" id="GO:0031295">
    <property type="term" value="P:T cell costimulation"/>
    <property type="evidence" value="ECO:0007669"/>
    <property type="project" value="TreeGrafter"/>
</dbReference>
<reference evidence="13 14" key="1">
    <citation type="submission" date="2019-06" db="EMBL/GenBank/DDBJ databases">
        <title>A chromosome-scale genome assembly of the striped catfish, Pangasianodon hypophthalmus.</title>
        <authorList>
            <person name="Wen M."/>
            <person name="Zahm M."/>
            <person name="Roques C."/>
            <person name="Cabau C."/>
            <person name="Klopp C."/>
            <person name="Donnadieu C."/>
            <person name="Jouanno E."/>
            <person name="Avarre J.-C."/>
            <person name="Campet M."/>
            <person name="Ha T.T.T."/>
            <person name="Dugue R."/>
            <person name="Lampietro C."/>
            <person name="Louis A."/>
            <person name="Herpin A."/>
            <person name="Echchiki A."/>
            <person name="Berthelot C."/>
            <person name="Parey E."/>
            <person name="Roest-Crollius H."/>
            <person name="Braasch I."/>
            <person name="Postlethwait J."/>
            <person name="Bobe J."/>
            <person name="Montfort J."/>
            <person name="Bouchez O."/>
            <person name="Begum T."/>
            <person name="Schartl M."/>
            <person name="Guiguen Y."/>
        </authorList>
    </citation>
    <scope>NUCLEOTIDE SEQUENCE [LARGE SCALE GENOMIC DNA]</scope>
    <source>
        <strain evidence="13 14">Indonesia</strain>
        <tissue evidence="13">Blood</tissue>
    </source>
</reference>
<evidence type="ECO:0000313" key="14">
    <source>
        <dbReference type="Proteomes" id="UP000327468"/>
    </source>
</evidence>
<evidence type="ECO:0000256" key="7">
    <source>
        <dbReference type="ARBA" id="ARBA00023157"/>
    </source>
</evidence>
<dbReference type="PANTHER" id="PTHR25466:SF11">
    <property type="entry name" value="GALECTIN 17-RELATED"/>
    <property type="match status" value="1"/>
</dbReference>
<keyword evidence="5" id="KW-1133">Transmembrane helix</keyword>
<evidence type="ECO:0000256" key="2">
    <source>
        <dbReference type="ARBA" id="ARBA00022475"/>
    </source>
</evidence>
<keyword evidence="6" id="KW-0472">Membrane</keyword>
<dbReference type="SMART" id="SM00409">
    <property type="entry name" value="IG"/>
    <property type="match status" value="2"/>
</dbReference>
<feature type="domain" description="Ig-like" evidence="12">
    <location>
        <begin position="31"/>
        <end position="124"/>
    </location>
</feature>
<gene>
    <name evidence="13" type="ORF">PHYPO_G00239480</name>
</gene>
<name>A0A5N5NCM6_PANHP</name>
<evidence type="ECO:0000256" key="6">
    <source>
        <dbReference type="ARBA" id="ARBA00023136"/>
    </source>
</evidence>
<dbReference type="InterPro" id="IPR051713">
    <property type="entry name" value="T-cell_Activation_Regulation"/>
</dbReference>
<dbReference type="GO" id="GO:0042102">
    <property type="term" value="P:positive regulation of T cell proliferation"/>
    <property type="evidence" value="ECO:0007669"/>
    <property type="project" value="TreeGrafter"/>
</dbReference>